<dbReference type="PANTHER" id="PTHR33420">
    <property type="entry name" value="FIMBRIAL SUBUNIT ELFA-RELATED"/>
    <property type="match status" value="1"/>
</dbReference>
<reference evidence="4 5" key="1">
    <citation type="journal article" date="2015" name="Genome Announc.">
        <title>Complete genome sequences for 59 burkholderia isolates, both pathogenic and near neighbor.</title>
        <authorList>
            <person name="Johnson S.L."/>
            <person name="Bishop-Lilly K.A."/>
            <person name="Ladner J.T."/>
            <person name="Daligault H.E."/>
            <person name="Davenport K.W."/>
            <person name="Jaissle J."/>
            <person name="Frey K.G."/>
            <person name="Koroleva G.I."/>
            <person name="Bruce D.C."/>
            <person name="Coyne S.R."/>
            <person name="Broomall S.M."/>
            <person name="Li P.E."/>
            <person name="Teshima H."/>
            <person name="Gibbons H.S."/>
            <person name="Palacios G.F."/>
            <person name="Rosenzweig C.N."/>
            <person name="Redden C.L."/>
            <person name="Xu Y."/>
            <person name="Minogue T.D."/>
            <person name="Chain P.S."/>
        </authorList>
    </citation>
    <scope>NUCLEOTIDE SEQUENCE [LARGE SCALE GENOMIC DNA]</scope>
    <source>
        <strain evidence="4 5">ATCC BAA-463</strain>
    </source>
</reference>
<feature type="signal peptide" evidence="2">
    <location>
        <begin position="1"/>
        <end position="30"/>
    </location>
</feature>
<dbReference type="Gene3D" id="2.60.40.3310">
    <property type="match status" value="1"/>
</dbReference>
<feature type="domain" description="Fimbrial-type adhesion" evidence="3">
    <location>
        <begin position="183"/>
        <end position="323"/>
    </location>
</feature>
<evidence type="ECO:0000256" key="2">
    <source>
        <dbReference type="SAM" id="SignalP"/>
    </source>
</evidence>
<keyword evidence="1 2" id="KW-0732">Signal</keyword>
<dbReference type="Gene3D" id="2.60.40.1090">
    <property type="entry name" value="Fimbrial-type adhesion domain"/>
    <property type="match status" value="1"/>
</dbReference>
<gene>
    <name evidence="4" type="ORF">OI25_5378</name>
</gene>
<proteinExistence type="predicted"/>
<accession>A0AAU8TDQ6</accession>
<organism evidence="4 5">
    <name type="scientific">Paraburkholderia fungorum</name>
    <dbReference type="NCBI Taxonomy" id="134537"/>
    <lineage>
        <taxon>Bacteria</taxon>
        <taxon>Pseudomonadati</taxon>
        <taxon>Pseudomonadota</taxon>
        <taxon>Betaproteobacteria</taxon>
        <taxon>Burkholderiales</taxon>
        <taxon>Burkholderiaceae</taxon>
        <taxon>Paraburkholderia</taxon>
    </lineage>
</organism>
<dbReference type="Pfam" id="PF00419">
    <property type="entry name" value="Fimbrial"/>
    <property type="match status" value="1"/>
</dbReference>
<dbReference type="Proteomes" id="UP000032614">
    <property type="component" value="Chromosome 2"/>
</dbReference>
<dbReference type="GO" id="GO:0043709">
    <property type="term" value="P:cell adhesion involved in single-species biofilm formation"/>
    <property type="evidence" value="ECO:0007669"/>
    <property type="project" value="TreeGrafter"/>
</dbReference>
<protein>
    <submittedName>
        <fullName evidence="4">Fimbrial family protein</fullName>
    </submittedName>
</protein>
<dbReference type="PANTHER" id="PTHR33420:SF3">
    <property type="entry name" value="FIMBRIAL SUBUNIT ELFA"/>
    <property type="match status" value="1"/>
</dbReference>
<sequence>MPQTKPSKRYALHVLAFAMLALGATKGANAACSTTGMPTTFTYGTIAVANSLGVGEVIPGTVQNFAFIGKCANPTIANTAIVACPSGSTVAVPGMTGVYPTNLAGVGMRMRDKNGTPLVGTGNCSATSSFGNTAADGSFSVSGNFELVKTGPISAGTITSATYSWGALNTGTSLTPSTTSVASGTAVRPASCSVTSATANQTISLATISPSMLGSVGATGARTPFSISINCQSGVKVAVTFTSASGNSGVASVLGSVGTATGVGVQLLNGSLTPINLDAALPLTSGTTGDMSFPFYGQYYRLGASAVTSGTVKASAIFTMSYQ</sequence>
<dbReference type="InterPro" id="IPR000259">
    <property type="entry name" value="Adhesion_dom_fimbrial"/>
</dbReference>
<dbReference type="RefSeq" id="WP_082094463.1">
    <property type="nucleotide sequence ID" value="NZ_CP010027.1"/>
</dbReference>
<dbReference type="SUPFAM" id="SSF49401">
    <property type="entry name" value="Bacterial adhesins"/>
    <property type="match status" value="1"/>
</dbReference>
<dbReference type="InterPro" id="IPR036937">
    <property type="entry name" value="Adhesion_dom_fimbrial_sf"/>
</dbReference>
<evidence type="ECO:0000313" key="4">
    <source>
        <dbReference type="EMBL" id="AJZ62154.1"/>
    </source>
</evidence>
<dbReference type="AlphaFoldDB" id="A0AAU8TDQ6"/>
<evidence type="ECO:0000256" key="1">
    <source>
        <dbReference type="ARBA" id="ARBA00022729"/>
    </source>
</evidence>
<evidence type="ECO:0000313" key="5">
    <source>
        <dbReference type="Proteomes" id="UP000032614"/>
    </source>
</evidence>
<evidence type="ECO:0000259" key="3">
    <source>
        <dbReference type="Pfam" id="PF00419"/>
    </source>
</evidence>
<name>A0AAU8TDQ6_9BURK</name>
<dbReference type="GeneID" id="66521016"/>
<dbReference type="KEGG" id="bfn:OI25_5378"/>
<dbReference type="InterPro" id="IPR008966">
    <property type="entry name" value="Adhesion_dom_sf"/>
</dbReference>
<dbReference type="GO" id="GO:0009289">
    <property type="term" value="C:pilus"/>
    <property type="evidence" value="ECO:0007669"/>
    <property type="project" value="InterPro"/>
</dbReference>
<dbReference type="InterPro" id="IPR050263">
    <property type="entry name" value="Bact_Fimbrial_Adh_Pro"/>
</dbReference>
<dbReference type="EMBL" id="CP010027">
    <property type="protein sequence ID" value="AJZ62154.1"/>
    <property type="molecule type" value="Genomic_DNA"/>
</dbReference>
<feature type="chain" id="PRO_5043661456" evidence="2">
    <location>
        <begin position="31"/>
        <end position="323"/>
    </location>
</feature>